<dbReference type="SUPFAM" id="SSF63829">
    <property type="entry name" value="Calcium-dependent phosphotriesterase"/>
    <property type="match status" value="1"/>
</dbReference>
<evidence type="ECO:0000313" key="2">
    <source>
        <dbReference type="Proteomes" id="UP001172083"/>
    </source>
</evidence>
<evidence type="ECO:0000313" key="1">
    <source>
        <dbReference type="EMBL" id="MDN5212920.1"/>
    </source>
</evidence>
<keyword evidence="2" id="KW-1185">Reference proteome</keyword>
<dbReference type="Proteomes" id="UP001172083">
    <property type="component" value="Unassembled WGS sequence"/>
</dbReference>
<proteinExistence type="predicted"/>
<reference evidence="1" key="1">
    <citation type="submission" date="2023-06" db="EMBL/GenBank/DDBJ databases">
        <title>Genomic of Agaribacillus aureum.</title>
        <authorList>
            <person name="Wang G."/>
        </authorList>
    </citation>
    <scope>NUCLEOTIDE SEQUENCE</scope>
    <source>
        <strain evidence="1">BMA12</strain>
    </source>
</reference>
<dbReference type="InterPro" id="IPR015943">
    <property type="entry name" value="WD40/YVTN_repeat-like_dom_sf"/>
</dbReference>
<dbReference type="Gene3D" id="2.130.10.10">
    <property type="entry name" value="YVTN repeat-like/Quinoprotein amine dehydrogenase"/>
    <property type="match status" value="1"/>
</dbReference>
<dbReference type="RefSeq" id="WP_346758237.1">
    <property type="nucleotide sequence ID" value="NZ_JAUJEB010000001.1"/>
</dbReference>
<organism evidence="1 2">
    <name type="scientific">Agaribacillus aureus</name>
    <dbReference type="NCBI Taxonomy" id="3051825"/>
    <lineage>
        <taxon>Bacteria</taxon>
        <taxon>Pseudomonadati</taxon>
        <taxon>Bacteroidota</taxon>
        <taxon>Cytophagia</taxon>
        <taxon>Cytophagales</taxon>
        <taxon>Splendidivirgaceae</taxon>
        <taxon>Agaribacillus</taxon>
    </lineage>
</organism>
<accession>A0ABT8L595</accession>
<dbReference type="EMBL" id="JAUJEB010000001">
    <property type="protein sequence ID" value="MDN5212920.1"/>
    <property type="molecule type" value="Genomic_DNA"/>
</dbReference>
<dbReference type="PROSITE" id="PS51257">
    <property type="entry name" value="PROKAR_LIPOPROTEIN"/>
    <property type="match status" value="1"/>
</dbReference>
<sequence length="762" mass="88875">MKCIKWICLITGITIAAGCTKQQGTPKYKQPVYQDVPYLQDYAIKYKLADSSFQPRKVVTDRNGIIQILASNQLFRAHNGHFQHPGSLTPDNNYVAMADRIITDLITFRDQFVYLDNQAVLSNAWAGKLLSKHRLPSAKILCAGAHFDFMITDSTTLIYQKDSQQLWKEQVEGQNILSIKFDKTRNLFFILGEKSVFSFSVKEKILTPIHTGNKFTCFEISKTNQNLVIGTNEGYFTLDFNGNPKTPLYPQLPWTELTTLKEINGKLWFGSTKGAFMLREDGRFNYYHGARWLPGNRVEDISAGPDNSVLILTDRGLGQICFKKMTLEDKAMVFEDQVRKRHIRYGINANVTQLTNHNLSTNHLRKADSDNLWTAMYLGSQLFRYLATGSEEAKQNCYESFEALERFHTINNVKGLFGRTFERRGYQEFRNEYRTYVENYWYPGYNNVTSWYHANEDWDWRASASSDQTVGQVFAMTLIATYIDDPEWKQRAVKILDDLMTYIVENDFNLVDKNGKPSLWGRWGPEYVNRFDKMIGDRKVYSSNMIAFLQSAYQHTGKEIFKEKAFELMDKHGYLENLMRPFSEIGPAPADADEWSKMLSEEWNHSDDEMYFLAYWSLFPDAFDEELKEQYRIAIKDHWQWERPEKNPLWNFCYAMTGAREFDLEESIWTLKEWPLDMIQFAVENSHRKDIELIKKNFWGQITKEILPPDERPELKHNRNLFKLDAGDRGSELSAGDTFLLPYWMGRYLGVISAPVTAEYKR</sequence>
<comment type="caution">
    <text evidence="1">The sequence shown here is derived from an EMBL/GenBank/DDBJ whole genome shotgun (WGS) entry which is preliminary data.</text>
</comment>
<protein>
    <submittedName>
        <fullName evidence="1">Uncharacterized protein</fullName>
    </submittedName>
</protein>
<gene>
    <name evidence="1" type="ORF">QQ020_12715</name>
</gene>
<name>A0ABT8L595_9BACT</name>